<dbReference type="AlphaFoldDB" id="A0A9P5M281"/>
<name>A0A9P5M281_9HELO</name>
<evidence type="ECO:0000313" key="2">
    <source>
        <dbReference type="Proteomes" id="UP000710849"/>
    </source>
</evidence>
<keyword evidence="2" id="KW-1185">Reference proteome</keyword>
<accession>A0A9P5M281</accession>
<dbReference type="EMBL" id="RCSW01000012">
    <property type="protein sequence ID" value="KAF7941580.1"/>
    <property type="molecule type" value="Genomic_DNA"/>
</dbReference>
<reference evidence="1 2" key="1">
    <citation type="journal article" date="2020" name="Genome Biol. Evol.">
        <title>Comparative genomics of Sclerotiniaceae.</title>
        <authorList>
            <person name="Valero Jimenez C.A."/>
            <person name="Steentjes M."/>
            <person name="Scholten O.E."/>
            <person name="Van Kan J.A.L."/>
        </authorList>
    </citation>
    <scope>NUCLEOTIDE SEQUENCE [LARGE SCALE GENOMIC DNA]</scope>
    <source>
        <strain evidence="1 2">MUCL 94</strain>
    </source>
</reference>
<protein>
    <submittedName>
        <fullName evidence="1">Uncharacterized protein</fullName>
    </submittedName>
</protein>
<evidence type="ECO:0000313" key="1">
    <source>
        <dbReference type="EMBL" id="KAF7941580.1"/>
    </source>
</evidence>
<dbReference type="GeneID" id="62150006"/>
<organism evidence="1 2">
    <name type="scientific">Botrytis byssoidea</name>
    <dbReference type="NCBI Taxonomy" id="139641"/>
    <lineage>
        <taxon>Eukaryota</taxon>
        <taxon>Fungi</taxon>
        <taxon>Dikarya</taxon>
        <taxon>Ascomycota</taxon>
        <taxon>Pezizomycotina</taxon>
        <taxon>Leotiomycetes</taxon>
        <taxon>Helotiales</taxon>
        <taxon>Sclerotiniaceae</taxon>
        <taxon>Botrytis</taxon>
    </lineage>
</organism>
<sequence length="89" mass="9869">MNRSSFEKSTYKATTPGRMRISVLRTTLCFTFLGKSLGAGARYCKDLNTVGICFDVDLAAGYCRNVDLSVNDQTNSVQNGGGHRKRKLW</sequence>
<gene>
    <name evidence="1" type="ORF">EAE97_006417</name>
</gene>
<dbReference type="RefSeq" id="XP_038731862.1">
    <property type="nucleotide sequence ID" value="XM_038876930.1"/>
</dbReference>
<proteinExistence type="predicted"/>
<dbReference type="Proteomes" id="UP000710849">
    <property type="component" value="Unassembled WGS sequence"/>
</dbReference>
<comment type="caution">
    <text evidence="1">The sequence shown here is derived from an EMBL/GenBank/DDBJ whole genome shotgun (WGS) entry which is preliminary data.</text>
</comment>